<feature type="chain" id="PRO_5039231055" evidence="2">
    <location>
        <begin position="31"/>
        <end position="161"/>
    </location>
</feature>
<dbReference type="RefSeq" id="WP_098483340.1">
    <property type="nucleotide sequence ID" value="NZ_PDJI01000004.1"/>
</dbReference>
<keyword evidence="2" id="KW-0732">Signal</keyword>
<evidence type="ECO:0000256" key="1">
    <source>
        <dbReference type="SAM" id="Phobius"/>
    </source>
</evidence>
<accession>A0A2A9ELS9</accession>
<proteinExistence type="predicted"/>
<evidence type="ECO:0000256" key="2">
    <source>
        <dbReference type="SAM" id="SignalP"/>
    </source>
</evidence>
<gene>
    <name evidence="3" type="ORF">ATJ97_1686</name>
</gene>
<feature type="signal peptide" evidence="2">
    <location>
        <begin position="1"/>
        <end position="30"/>
    </location>
</feature>
<protein>
    <submittedName>
        <fullName evidence="3">Uncharacterized protein</fullName>
    </submittedName>
</protein>
<comment type="caution">
    <text evidence="3">The sequence shown here is derived from an EMBL/GenBank/DDBJ whole genome shotgun (WGS) entry which is preliminary data.</text>
</comment>
<dbReference type="AlphaFoldDB" id="A0A2A9ELS9"/>
<keyword evidence="1" id="KW-1133">Transmembrane helix</keyword>
<keyword evidence="1" id="KW-0812">Transmembrane</keyword>
<evidence type="ECO:0000313" key="3">
    <source>
        <dbReference type="EMBL" id="PFG39190.1"/>
    </source>
</evidence>
<dbReference type="EMBL" id="PDJI01000004">
    <property type="protein sequence ID" value="PFG39190.1"/>
    <property type="molecule type" value="Genomic_DNA"/>
</dbReference>
<name>A0A2A9ELS9_9MICO</name>
<keyword evidence="1" id="KW-0472">Membrane</keyword>
<organism evidence="3 4">
    <name type="scientific">Georgenia soli</name>
    <dbReference type="NCBI Taxonomy" id="638953"/>
    <lineage>
        <taxon>Bacteria</taxon>
        <taxon>Bacillati</taxon>
        <taxon>Actinomycetota</taxon>
        <taxon>Actinomycetes</taxon>
        <taxon>Micrococcales</taxon>
        <taxon>Bogoriellaceae</taxon>
        <taxon>Georgenia</taxon>
    </lineage>
</organism>
<feature type="transmembrane region" description="Helical" evidence="1">
    <location>
        <begin position="73"/>
        <end position="99"/>
    </location>
</feature>
<dbReference type="Proteomes" id="UP000222106">
    <property type="component" value="Unassembled WGS sequence"/>
</dbReference>
<keyword evidence="4" id="KW-1185">Reference proteome</keyword>
<reference evidence="3 4" key="1">
    <citation type="submission" date="2017-10" db="EMBL/GenBank/DDBJ databases">
        <title>Sequencing the genomes of 1000 actinobacteria strains.</title>
        <authorList>
            <person name="Klenk H.-P."/>
        </authorList>
    </citation>
    <scope>NUCLEOTIDE SEQUENCE [LARGE SCALE GENOMIC DNA]</scope>
    <source>
        <strain evidence="3 4">DSM 21838</strain>
    </source>
</reference>
<evidence type="ECO:0000313" key="4">
    <source>
        <dbReference type="Proteomes" id="UP000222106"/>
    </source>
</evidence>
<dbReference type="OrthoDB" id="4828105at2"/>
<sequence>MIARHPAWRTGLVLLAVVVAPVAAALASGAAVIQACVPASGAWSQVALRLALLHPDAACPEGTLGAGAAPEQALTVVAAVALPALLGHLALLTGAAGLVGSARRVMAAEVRRFVRVLLPAAAPPVPDDGGDVVLPVQPARPVRLLLARRPLRRGPPAWVGA</sequence>